<feature type="domain" description="Cytochrome oxidase subunit I profile" evidence="8">
    <location>
        <begin position="1"/>
        <end position="425"/>
    </location>
</feature>
<evidence type="ECO:0000256" key="5">
    <source>
        <dbReference type="ARBA" id="ARBA00023136"/>
    </source>
</evidence>
<gene>
    <name evidence="9" type="ORF">AVDCRST_MAG64-4521</name>
</gene>
<dbReference type="GO" id="GO:0016491">
    <property type="term" value="F:oxidoreductase activity"/>
    <property type="evidence" value="ECO:0007669"/>
    <property type="project" value="UniProtKB-KW"/>
</dbReference>
<keyword evidence="6" id="KW-0813">Transport</keyword>
<dbReference type="InterPro" id="IPR023615">
    <property type="entry name" value="Cyt_c_Oxase_su1_BS"/>
</dbReference>
<dbReference type="GO" id="GO:0015990">
    <property type="term" value="P:electron transport coupled proton transport"/>
    <property type="evidence" value="ECO:0007669"/>
    <property type="project" value="TreeGrafter"/>
</dbReference>
<evidence type="ECO:0000259" key="8">
    <source>
        <dbReference type="PROSITE" id="PS50855"/>
    </source>
</evidence>
<dbReference type="Pfam" id="PF00115">
    <property type="entry name" value="COX1"/>
    <property type="match status" value="1"/>
</dbReference>
<dbReference type="PRINTS" id="PR01165">
    <property type="entry name" value="CYCOXIDASEI"/>
</dbReference>
<dbReference type="PROSITE" id="PS00077">
    <property type="entry name" value="COX1_CUB"/>
    <property type="match status" value="1"/>
</dbReference>
<dbReference type="GO" id="GO:0004129">
    <property type="term" value="F:cytochrome-c oxidase activity"/>
    <property type="evidence" value="ECO:0007669"/>
    <property type="project" value="InterPro"/>
</dbReference>
<feature type="transmembrane region" description="Helical" evidence="7">
    <location>
        <begin position="235"/>
        <end position="261"/>
    </location>
</feature>
<keyword evidence="6" id="KW-0408">Iron</keyword>
<evidence type="ECO:0000256" key="3">
    <source>
        <dbReference type="ARBA" id="ARBA00022692"/>
    </source>
</evidence>
<protein>
    <submittedName>
        <fullName evidence="9">Cytochrome c oxidase polypeptide I</fullName>
        <ecNumber evidence="9">1.9.3.1</ecNumber>
    </submittedName>
</protein>
<dbReference type="EMBL" id="CADCUQ010001063">
    <property type="protein sequence ID" value="CAA9445597.1"/>
    <property type="molecule type" value="Genomic_DNA"/>
</dbReference>
<dbReference type="GO" id="GO:0020037">
    <property type="term" value="F:heme binding"/>
    <property type="evidence" value="ECO:0007669"/>
    <property type="project" value="InterPro"/>
</dbReference>
<evidence type="ECO:0000313" key="9">
    <source>
        <dbReference type="EMBL" id="CAA9445597.1"/>
    </source>
</evidence>
<sequence>DFYNAAFSMHASIMIFLVIIPLLVGTFGNYLIPLKIGAPDMAFPFLNGAAFWLAVPAGALLTSSFFFNGGPAGAGWTSYPPLSTLWNPGTAPINSQLALEYVPPTGGQTLFQQFVTLLQLHGVRPDGTLSVSRWKPIAVVTNFAALFLMFLYLAAYHVRLGFRPLNWVVGVAVSLVAAWGGVKAFQFLAFDGQAAWFLSIFLIGFSSIMGAVNYLTTIVKLRAPGMTFFRMPLSVWSLFVTSLIVLLATPVLASTLLMNLLDHHRYTTFFLPFNWLGDKVVHPEVAGGGYPILHQHLFWFYSHPAVYIMILPAMGMVSDVISVFSRKPIFGYKPMIYAMAAIAFLGFIVWAHHMFQSGMNPTLGTTFAVSTMFIAVPSAIKTFNWLGTIWRGNIQFTTPMLHALTFVAMFVVGGLSGIFMASTAV</sequence>
<keyword evidence="6" id="KW-0249">Electron transport</keyword>
<comment type="similarity">
    <text evidence="6">Belongs to the heme-copper respiratory oxidase family.</text>
</comment>
<keyword evidence="6" id="KW-0349">Heme</keyword>
<evidence type="ECO:0000256" key="2">
    <source>
        <dbReference type="ARBA" id="ARBA00022660"/>
    </source>
</evidence>
<feature type="transmembrane region" description="Helical" evidence="7">
    <location>
        <begin position="361"/>
        <end position="380"/>
    </location>
</feature>
<dbReference type="PANTHER" id="PTHR10422">
    <property type="entry name" value="CYTOCHROME C OXIDASE SUBUNIT 1"/>
    <property type="match status" value="1"/>
</dbReference>
<dbReference type="EC" id="1.9.3.1" evidence="9"/>
<feature type="transmembrane region" description="Helical" evidence="7">
    <location>
        <begin position="336"/>
        <end position="355"/>
    </location>
</feature>
<dbReference type="SUPFAM" id="SSF81442">
    <property type="entry name" value="Cytochrome c oxidase subunit I-like"/>
    <property type="match status" value="2"/>
</dbReference>
<keyword evidence="4 7" id="KW-1133">Transmembrane helix</keyword>
<evidence type="ECO:0000256" key="4">
    <source>
        <dbReference type="ARBA" id="ARBA00022989"/>
    </source>
</evidence>
<dbReference type="GO" id="GO:0009060">
    <property type="term" value="P:aerobic respiration"/>
    <property type="evidence" value="ECO:0007669"/>
    <property type="project" value="InterPro"/>
</dbReference>
<evidence type="ECO:0000256" key="7">
    <source>
        <dbReference type="SAM" id="Phobius"/>
    </source>
</evidence>
<keyword evidence="2 6" id="KW-0679">Respiratory chain</keyword>
<feature type="transmembrane region" description="Helical" evidence="7">
    <location>
        <begin position="12"/>
        <end position="32"/>
    </location>
</feature>
<dbReference type="Gene3D" id="1.20.210.10">
    <property type="entry name" value="Cytochrome c oxidase-like, subunit I domain"/>
    <property type="match status" value="2"/>
</dbReference>
<dbReference type="GO" id="GO:0022904">
    <property type="term" value="P:respiratory electron transport chain"/>
    <property type="evidence" value="ECO:0007669"/>
    <property type="project" value="TreeGrafter"/>
</dbReference>
<organism evidence="9">
    <name type="scientific">uncultured Phycisphaerae bacterium</name>
    <dbReference type="NCBI Taxonomy" id="904963"/>
    <lineage>
        <taxon>Bacteria</taxon>
        <taxon>Pseudomonadati</taxon>
        <taxon>Planctomycetota</taxon>
        <taxon>Phycisphaerae</taxon>
        <taxon>environmental samples</taxon>
    </lineage>
</organism>
<keyword evidence="6" id="KW-0479">Metal-binding</keyword>
<reference evidence="9" key="1">
    <citation type="submission" date="2020-02" db="EMBL/GenBank/DDBJ databases">
        <authorList>
            <person name="Meier V. D."/>
        </authorList>
    </citation>
    <scope>NUCLEOTIDE SEQUENCE</scope>
    <source>
        <strain evidence="9">AVDCRST_MAG64</strain>
    </source>
</reference>
<dbReference type="GO" id="GO:0016020">
    <property type="term" value="C:membrane"/>
    <property type="evidence" value="ECO:0007669"/>
    <property type="project" value="UniProtKB-SubCell"/>
</dbReference>
<name>A0A6J4QJY9_9BACT</name>
<evidence type="ECO:0000256" key="1">
    <source>
        <dbReference type="ARBA" id="ARBA00004141"/>
    </source>
</evidence>
<comment type="subcellular location">
    <subcellularLocation>
        <location evidence="1">Membrane</location>
        <topology evidence="1">Multi-pass membrane protein</topology>
    </subcellularLocation>
</comment>
<feature type="transmembrane region" description="Helical" evidence="7">
    <location>
        <begin position="401"/>
        <end position="421"/>
    </location>
</feature>
<dbReference type="InterPro" id="IPR023616">
    <property type="entry name" value="Cyt_c_oxase-like_su1_dom"/>
</dbReference>
<keyword evidence="5 7" id="KW-0472">Membrane</keyword>
<keyword evidence="9" id="KW-0560">Oxidoreductase</keyword>
<feature type="transmembrane region" description="Helical" evidence="7">
    <location>
        <begin position="137"/>
        <end position="158"/>
    </location>
</feature>
<dbReference type="PROSITE" id="PS50855">
    <property type="entry name" value="COX1"/>
    <property type="match status" value="1"/>
</dbReference>
<feature type="non-terminal residue" evidence="9">
    <location>
        <position position="425"/>
    </location>
</feature>
<feature type="non-terminal residue" evidence="9">
    <location>
        <position position="1"/>
    </location>
</feature>
<proteinExistence type="inferred from homology"/>
<evidence type="ECO:0000256" key="6">
    <source>
        <dbReference type="RuleBase" id="RU000370"/>
    </source>
</evidence>
<keyword evidence="3 6" id="KW-0812">Transmembrane</keyword>
<accession>A0A6J4QJY9</accession>
<dbReference type="InterPro" id="IPR036927">
    <property type="entry name" value="Cyt_c_oxase-like_su1_sf"/>
</dbReference>
<feature type="transmembrane region" description="Helical" evidence="7">
    <location>
        <begin position="44"/>
        <end position="67"/>
    </location>
</feature>
<dbReference type="PANTHER" id="PTHR10422:SF18">
    <property type="entry name" value="CYTOCHROME C OXIDASE SUBUNIT 1"/>
    <property type="match status" value="1"/>
</dbReference>
<dbReference type="AlphaFoldDB" id="A0A6J4QJY9"/>
<feature type="transmembrane region" description="Helical" evidence="7">
    <location>
        <begin position="194"/>
        <end position="215"/>
    </location>
</feature>
<feature type="transmembrane region" description="Helical" evidence="7">
    <location>
        <begin position="165"/>
        <end position="182"/>
    </location>
</feature>
<dbReference type="InterPro" id="IPR000883">
    <property type="entry name" value="Cyt_C_Oxase_1"/>
</dbReference>
<feature type="transmembrane region" description="Helical" evidence="7">
    <location>
        <begin position="305"/>
        <end position="324"/>
    </location>
</feature>